<proteinExistence type="predicted"/>
<organism evidence="3 4">
    <name type="scientific">Neoarthrinium moseri</name>
    <dbReference type="NCBI Taxonomy" id="1658444"/>
    <lineage>
        <taxon>Eukaryota</taxon>
        <taxon>Fungi</taxon>
        <taxon>Dikarya</taxon>
        <taxon>Ascomycota</taxon>
        <taxon>Pezizomycotina</taxon>
        <taxon>Sordariomycetes</taxon>
        <taxon>Xylariomycetidae</taxon>
        <taxon>Amphisphaeriales</taxon>
        <taxon>Apiosporaceae</taxon>
        <taxon>Neoarthrinium</taxon>
    </lineage>
</organism>
<feature type="transmembrane region" description="Helical" evidence="2">
    <location>
        <begin position="52"/>
        <end position="75"/>
    </location>
</feature>
<evidence type="ECO:0000256" key="2">
    <source>
        <dbReference type="SAM" id="Phobius"/>
    </source>
</evidence>
<evidence type="ECO:0000256" key="1">
    <source>
        <dbReference type="SAM" id="MobiDB-lite"/>
    </source>
</evidence>
<dbReference type="Proteomes" id="UP000829685">
    <property type="component" value="Unassembled WGS sequence"/>
</dbReference>
<feature type="compositionally biased region" description="Basic and acidic residues" evidence="1">
    <location>
        <begin position="125"/>
        <end position="134"/>
    </location>
</feature>
<feature type="transmembrane region" description="Helical" evidence="2">
    <location>
        <begin position="510"/>
        <end position="528"/>
    </location>
</feature>
<keyword evidence="2" id="KW-1133">Transmembrane helix</keyword>
<name>A0A9P9WJ46_9PEZI</name>
<feature type="compositionally biased region" description="Basic and acidic residues" evidence="1">
    <location>
        <begin position="109"/>
        <end position="118"/>
    </location>
</feature>
<feature type="transmembrane region" description="Helical" evidence="2">
    <location>
        <begin position="287"/>
        <end position="310"/>
    </location>
</feature>
<sequence>MPSCLNATTSNCPRPYVGELHNLLTARDYNAPIIINGSGTYNTTAYAESLPFVRTVTTTTAVIAAALVGTTYIALIRYSAQLFGGIMLPAHILWQNVRTLSENLTEIGKEPREQETRAATRHSRGVGERIHDGDSKPAASRLCDSIHRFYVQCLNFVSQGGASPSTAQSSLELTDRDAQASVVNSSETSSETDQWKREKLFLLNTVTFLKSHEKYFLALGKDAPAELTGNQLLQQKDDFTPGFQPIMEDNAMFHELLQQSTTPSERIKVSWLHTASPAMRNAIQLAIWQWVSLWLTVIMITNTLVYNGFITSTHTTDMGPRLFLVSLYGISNIGLFFFSMSRFCHTYTSVMWHACWAILLKAKPAIIDGDEYRAWSRGRGSHFKARTYSSEVLGELKVERIFQTCFRTKDGIYVMDQNPSNYPRSLMGPNVRYHRRDDVCCVHELEKAEESIDKDIHAAYEVEIKVFEKATEAAADRVAANVLVILGIILATGLSPWTSNQLVDSTSTQLGSYALLLSTGTGLTAMMTSTAHLDTMKDTASSILRLAESTLERKDAHTLHPQRHGIDMEFTMAAHKYSSITLRSLFNISNPIWSIFFGPAFVLLPIRRRGVINTPTAIMMAPRFAMRQAVTMNM</sequence>
<protein>
    <submittedName>
        <fullName evidence="3">Uncharacterized protein</fullName>
    </submittedName>
</protein>
<gene>
    <name evidence="3" type="ORF">JX265_008035</name>
</gene>
<reference evidence="3" key="1">
    <citation type="submission" date="2021-03" db="EMBL/GenBank/DDBJ databases">
        <title>Revisited historic fungal species revealed as producer of novel bioactive compounds through whole genome sequencing and comparative genomics.</title>
        <authorList>
            <person name="Vignolle G.A."/>
            <person name="Hochenegger N."/>
            <person name="Mach R.L."/>
            <person name="Mach-Aigner A.R."/>
            <person name="Javad Rahimi M."/>
            <person name="Salim K.A."/>
            <person name="Chan C.M."/>
            <person name="Lim L.B.L."/>
            <person name="Cai F."/>
            <person name="Druzhinina I.S."/>
            <person name="U'Ren J.M."/>
            <person name="Derntl C."/>
        </authorList>
    </citation>
    <scope>NUCLEOTIDE SEQUENCE</scope>
    <source>
        <strain evidence="3">TUCIM 5799</strain>
    </source>
</reference>
<keyword evidence="2" id="KW-0812">Transmembrane</keyword>
<evidence type="ECO:0000313" key="4">
    <source>
        <dbReference type="Proteomes" id="UP000829685"/>
    </source>
</evidence>
<keyword evidence="2" id="KW-0472">Membrane</keyword>
<keyword evidence="4" id="KW-1185">Reference proteome</keyword>
<dbReference type="AlphaFoldDB" id="A0A9P9WJ46"/>
<feature type="region of interest" description="Disordered" evidence="1">
    <location>
        <begin position="165"/>
        <end position="189"/>
    </location>
</feature>
<feature type="transmembrane region" description="Helical" evidence="2">
    <location>
        <begin position="322"/>
        <end position="341"/>
    </location>
</feature>
<feature type="region of interest" description="Disordered" evidence="1">
    <location>
        <begin position="109"/>
        <end position="134"/>
    </location>
</feature>
<dbReference type="EMBL" id="JAFIMR010000021">
    <property type="protein sequence ID" value="KAI1865712.1"/>
    <property type="molecule type" value="Genomic_DNA"/>
</dbReference>
<evidence type="ECO:0000313" key="3">
    <source>
        <dbReference type="EMBL" id="KAI1865712.1"/>
    </source>
</evidence>
<accession>A0A9P9WJ46</accession>
<comment type="caution">
    <text evidence="3">The sequence shown here is derived from an EMBL/GenBank/DDBJ whole genome shotgun (WGS) entry which is preliminary data.</text>
</comment>
<feature type="transmembrane region" description="Helical" evidence="2">
    <location>
        <begin position="478"/>
        <end position="498"/>
    </location>
</feature>